<evidence type="ECO:0000313" key="5">
    <source>
        <dbReference type="Proteomes" id="UP000037035"/>
    </source>
</evidence>
<dbReference type="SMART" id="SM00174">
    <property type="entry name" value="RHO"/>
    <property type="match status" value="1"/>
</dbReference>
<organism evidence="4 5">
    <name type="scientific">Puccinia sorghi</name>
    <dbReference type="NCBI Taxonomy" id="27349"/>
    <lineage>
        <taxon>Eukaryota</taxon>
        <taxon>Fungi</taxon>
        <taxon>Dikarya</taxon>
        <taxon>Basidiomycota</taxon>
        <taxon>Pucciniomycotina</taxon>
        <taxon>Pucciniomycetes</taxon>
        <taxon>Pucciniales</taxon>
        <taxon>Pucciniaceae</taxon>
        <taxon>Puccinia</taxon>
    </lineage>
</organism>
<protein>
    <submittedName>
        <fullName evidence="4">Ras-like C3 botulinum toxin substrate 1</fullName>
    </submittedName>
</protein>
<keyword evidence="1" id="KW-0488">Methylation</keyword>
<evidence type="ECO:0000256" key="2">
    <source>
        <dbReference type="ARBA" id="ARBA00022741"/>
    </source>
</evidence>
<dbReference type="InterPro" id="IPR027417">
    <property type="entry name" value="P-loop_NTPase"/>
</dbReference>
<dbReference type="SMART" id="SM00175">
    <property type="entry name" value="RAB"/>
    <property type="match status" value="1"/>
</dbReference>
<dbReference type="EMBL" id="LAVV01002087">
    <property type="protein sequence ID" value="KNZ63104.1"/>
    <property type="molecule type" value="Genomic_DNA"/>
</dbReference>
<comment type="caution">
    <text evidence="4">The sequence shown here is derived from an EMBL/GenBank/DDBJ whole genome shotgun (WGS) entry which is preliminary data.</text>
</comment>
<dbReference type="Proteomes" id="UP000037035">
    <property type="component" value="Unassembled WGS sequence"/>
</dbReference>
<dbReference type="SUPFAM" id="SSF52540">
    <property type="entry name" value="P-loop containing nucleoside triphosphate hydrolases"/>
    <property type="match status" value="1"/>
</dbReference>
<dbReference type="PROSITE" id="PS51419">
    <property type="entry name" value="RAB"/>
    <property type="match status" value="1"/>
</dbReference>
<dbReference type="Gene3D" id="3.40.50.300">
    <property type="entry name" value="P-loop containing nucleotide triphosphate hydrolases"/>
    <property type="match status" value="1"/>
</dbReference>
<dbReference type="GO" id="GO:0003924">
    <property type="term" value="F:GTPase activity"/>
    <property type="evidence" value="ECO:0007669"/>
    <property type="project" value="InterPro"/>
</dbReference>
<dbReference type="OrthoDB" id="8830751at2759"/>
<dbReference type="NCBIfam" id="TIGR00231">
    <property type="entry name" value="small_GTP"/>
    <property type="match status" value="1"/>
</dbReference>
<dbReference type="Pfam" id="PF00071">
    <property type="entry name" value="Ras"/>
    <property type="match status" value="1"/>
</dbReference>
<evidence type="ECO:0000256" key="3">
    <source>
        <dbReference type="ARBA" id="ARBA00023134"/>
    </source>
</evidence>
<gene>
    <name evidence="4" type="ORF">VP01_1187g1</name>
</gene>
<name>A0A0L6VQZ0_9BASI</name>
<evidence type="ECO:0000313" key="4">
    <source>
        <dbReference type="EMBL" id="KNZ63104.1"/>
    </source>
</evidence>
<dbReference type="InterPro" id="IPR001806">
    <property type="entry name" value="Small_GTPase"/>
</dbReference>
<reference evidence="4 5" key="1">
    <citation type="submission" date="2015-08" db="EMBL/GenBank/DDBJ databases">
        <title>Next Generation Sequencing and Analysis of the Genome of Puccinia sorghi L Schw, the Causal Agent of Maize Common Rust.</title>
        <authorList>
            <person name="Rochi L."/>
            <person name="Burguener G."/>
            <person name="Darino M."/>
            <person name="Turjanski A."/>
            <person name="Kreff E."/>
            <person name="Dieguez M.J."/>
            <person name="Sacco F."/>
        </authorList>
    </citation>
    <scope>NUCLEOTIDE SEQUENCE [LARGE SCALE GENOMIC DNA]</scope>
    <source>
        <strain evidence="4 5">RO10H11247</strain>
    </source>
</reference>
<dbReference type="PRINTS" id="PR00449">
    <property type="entry name" value="RASTRNSFRMNG"/>
</dbReference>
<dbReference type="PROSITE" id="PS51420">
    <property type="entry name" value="RHO"/>
    <property type="match status" value="1"/>
</dbReference>
<keyword evidence="3" id="KW-0342">GTP-binding</keyword>
<dbReference type="GO" id="GO:0007264">
    <property type="term" value="P:small GTPase-mediated signal transduction"/>
    <property type="evidence" value="ECO:0007669"/>
    <property type="project" value="InterPro"/>
</dbReference>
<dbReference type="InterPro" id="IPR003578">
    <property type="entry name" value="Small_GTPase_Rho"/>
</dbReference>
<sequence>MSGLDWTGYRCVHPWEFCRHPRGWSDAVGPSPRCFPLDRFSSSSRLTTTENQTLQTTCSKQSHPHSIQKFQCSPSSVSSSGMEPSERYSLPHSLSLALFLDLSFFLSFSLCLPVSFSINTNHLPNLRIELPTRYRLNAFPGEYIPTVFDNYSANVMVDGKPINLGLWDTAGQEVRLRPAKTLVLSSDRCIFDLLQSYFPPIIRERSNKKDLLYTQWYPEICHHAPNIPLILVGTKLDLREDPLTIEKLRERRMVPISYQQAAGMARDIAAVRYLECSALTQKGLKNVFDEAIRAVLAPAPREKTTKKQSKGCYIC</sequence>
<dbReference type="AlphaFoldDB" id="A0A0L6VQZ0"/>
<keyword evidence="5" id="KW-1185">Reference proteome</keyword>
<evidence type="ECO:0000256" key="1">
    <source>
        <dbReference type="ARBA" id="ARBA00022481"/>
    </source>
</evidence>
<dbReference type="GO" id="GO:0005525">
    <property type="term" value="F:GTP binding"/>
    <property type="evidence" value="ECO:0007669"/>
    <property type="project" value="UniProtKB-KW"/>
</dbReference>
<dbReference type="PANTHER" id="PTHR24072">
    <property type="entry name" value="RHO FAMILY GTPASE"/>
    <property type="match status" value="1"/>
</dbReference>
<accession>A0A0L6VQZ0</accession>
<dbReference type="InterPro" id="IPR005225">
    <property type="entry name" value="Small_GTP-bd"/>
</dbReference>
<keyword evidence="2" id="KW-0547">Nucleotide-binding</keyword>
<proteinExistence type="predicted"/>
<dbReference type="SMART" id="SM00173">
    <property type="entry name" value="RAS"/>
    <property type="match status" value="1"/>
</dbReference>
<dbReference type="STRING" id="27349.A0A0L6VQZ0"/>
<dbReference type="VEuPathDB" id="FungiDB:VP01_1187g1"/>